<evidence type="ECO:0000313" key="2">
    <source>
        <dbReference type="EMBL" id="BBY25384.1"/>
    </source>
</evidence>
<dbReference type="AlphaFoldDB" id="A0A7I7QGA7"/>
<dbReference type="KEGG" id="msto:MSTO_55890"/>
<dbReference type="Proteomes" id="UP000467130">
    <property type="component" value="Chromosome"/>
</dbReference>
<name>A0A7I7QGA7_9MYCO</name>
<protein>
    <submittedName>
        <fullName evidence="2">Uncharacterized protein</fullName>
    </submittedName>
</protein>
<feature type="region of interest" description="Disordered" evidence="1">
    <location>
        <begin position="12"/>
        <end position="46"/>
    </location>
</feature>
<proteinExistence type="predicted"/>
<evidence type="ECO:0000313" key="3">
    <source>
        <dbReference type="Proteomes" id="UP000467130"/>
    </source>
</evidence>
<gene>
    <name evidence="2" type="ORF">MSTO_55890</name>
</gene>
<dbReference type="EMBL" id="AP022587">
    <property type="protein sequence ID" value="BBY25384.1"/>
    <property type="molecule type" value="Genomic_DNA"/>
</dbReference>
<reference evidence="2 3" key="1">
    <citation type="journal article" date="2019" name="Emerg. Microbes Infect.">
        <title>Comprehensive subspecies identification of 175 nontuberculous mycobacteria species based on 7547 genomic profiles.</title>
        <authorList>
            <person name="Matsumoto Y."/>
            <person name="Kinjo T."/>
            <person name="Motooka D."/>
            <person name="Nabeya D."/>
            <person name="Jung N."/>
            <person name="Uechi K."/>
            <person name="Horii T."/>
            <person name="Iida T."/>
            <person name="Fujita J."/>
            <person name="Nakamura S."/>
        </authorList>
    </citation>
    <scope>NUCLEOTIDE SEQUENCE [LARGE SCALE GENOMIC DNA]</scope>
    <source>
        <strain evidence="2 3">JCM 17783</strain>
    </source>
</reference>
<accession>A0A7I7QGA7</accession>
<organism evidence="2 3">
    <name type="scientific">Mycobacterium stomatepiae</name>
    <dbReference type="NCBI Taxonomy" id="470076"/>
    <lineage>
        <taxon>Bacteria</taxon>
        <taxon>Bacillati</taxon>
        <taxon>Actinomycetota</taxon>
        <taxon>Actinomycetes</taxon>
        <taxon>Mycobacteriales</taxon>
        <taxon>Mycobacteriaceae</taxon>
        <taxon>Mycobacterium</taxon>
        <taxon>Mycobacterium simiae complex</taxon>
    </lineage>
</organism>
<keyword evidence="3" id="KW-1185">Reference proteome</keyword>
<feature type="compositionally biased region" description="Low complexity" evidence="1">
    <location>
        <begin position="35"/>
        <end position="44"/>
    </location>
</feature>
<evidence type="ECO:0000256" key="1">
    <source>
        <dbReference type="SAM" id="MobiDB-lite"/>
    </source>
</evidence>
<sequence>MPHQLPCGLRRTDNAAVSGDQIVPEAGPLGESSVRQRPNPNPQRAPHEVWNQQHFAATELSVIAYQQESAVGRQRLEAGDVGLPQVDQRRDAVVNLLQHATQELRAAWMVHHGIDIDRHVHGNLGSGWGKMTPLYQTN</sequence>